<dbReference type="EC" id="2.3.1.-" evidence="2"/>
<dbReference type="InterPro" id="IPR051531">
    <property type="entry name" value="N-acetyltransferase"/>
</dbReference>
<dbReference type="InterPro" id="IPR016181">
    <property type="entry name" value="Acyl_CoA_acyltransferase"/>
</dbReference>
<evidence type="ECO:0000259" key="1">
    <source>
        <dbReference type="PROSITE" id="PS51186"/>
    </source>
</evidence>
<proteinExistence type="predicted"/>
<keyword evidence="2" id="KW-0808">Transferase</keyword>
<dbReference type="RefSeq" id="WP_144351123.1">
    <property type="nucleotide sequence ID" value="NZ_CP036259.1"/>
</dbReference>
<dbReference type="KEGG" id="sted:SPTER_30630"/>
<keyword evidence="2" id="KW-0012">Acyltransferase</keyword>
<dbReference type="AlphaFoldDB" id="A0A517DWC1"/>
<dbReference type="SUPFAM" id="SSF55729">
    <property type="entry name" value="Acyl-CoA N-acyltransferases (Nat)"/>
    <property type="match status" value="1"/>
</dbReference>
<keyword evidence="3" id="KW-1185">Reference proteome</keyword>
<evidence type="ECO:0000313" key="2">
    <source>
        <dbReference type="EMBL" id="QDR81655.1"/>
    </source>
</evidence>
<dbReference type="EMBL" id="CP036259">
    <property type="protein sequence ID" value="QDR81655.1"/>
    <property type="molecule type" value="Genomic_DNA"/>
</dbReference>
<dbReference type="PANTHER" id="PTHR43792:SF9">
    <property type="entry name" value="RIBOSOMAL-PROTEIN-ALANINE ACETYLTRANSFERASE"/>
    <property type="match status" value="1"/>
</dbReference>
<dbReference type="InterPro" id="IPR000182">
    <property type="entry name" value="GNAT_dom"/>
</dbReference>
<dbReference type="Pfam" id="PF13302">
    <property type="entry name" value="Acetyltransf_3"/>
    <property type="match status" value="1"/>
</dbReference>
<reference evidence="2 3" key="1">
    <citation type="submission" date="2019-02" db="EMBL/GenBank/DDBJ databases">
        <title>Closed genome of Sporomusa termitida DSM 4440.</title>
        <authorList>
            <person name="Poehlein A."/>
            <person name="Daniel R."/>
        </authorList>
    </citation>
    <scope>NUCLEOTIDE SEQUENCE [LARGE SCALE GENOMIC DNA]</scope>
    <source>
        <strain evidence="2 3">DSM 4440</strain>
    </source>
</reference>
<dbReference type="GO" id="GO:0008999">
    <property type="term" value="F:protein-N-terminal-alanine acetyltransferase activity"/>
    <property type="evidence" value="ECO:0007669"/>
    <property type="project" value="TreeGrafter"/>
</dbReference>
<protein>
    <submittedName>
        <fullName evidence="2">Ribosomal N-acetyltransferase YdaF</fullName>
        <ecNumber evidence="2">2.3.1.-</ecNumber>
    </submittedName>
</protein>
<dbReference type="OrthoDB" id="9811523at2"/>
<evidence type="ECO:0000313" key="3">
    <source>
        <dbReference type="Proteomes" id="UP000320776"/>
    </source>
</evidence>
<name>A0A517DWC1_9FIRM</name>
<dbReference type="PANTHER" id="PTHR43792">
    <property type="entry name" value="GNAT FAMILY, PUTATIVE (AFU_ORTHOLOGUE AFUA_3G00765)-RELATED-RELATED"/>
    <property type="match status" value="1"/>
</dbReference>
<dbReference type="GO" id="GO:0005737">
    <property type="term" value="C:cytoplasm"/>
    <property type="evidence" value="ECO:0007669"/>
    <property type="project" value="TreeGrafter"/>
</dbReference>
<dbReference type="Gene3D" id="3.40.630.30">
    <property type="match status" value="1"/>
</dbReference>
<organism evidence="2 3">
    <name type="scientific">Sporomusa termitida</name>
    <dbReference type="NCBI Taxonomy" id="2377"/>
    <lineage>
        <taxon>Bacteria</taxon>
        <taxon>Bacillati</taxon>
        <taxon>Bacillota</taxon>
        <taxon>Negativicutes</taxon>
        <taxon>Selenomonadales</taxon>
        <taxon>Sporomusaceae</taxon>
        <taxon>Sporomusa</taxon>
    </lineage>
</organism>
<gene>
    <name evidence="2" type="primary">ydaF</name>
    <name evidence="2" type="ORF">SPTER_30630</name>
</gene>
<dbReference type="Proteomes" id="UP000320776">
    <property type="component" value="Chromosome"/>
</dbReference>
<sequence length="191" mass="21990">MSELFFRNTPQLATKRLLLRRLGPEDAEAVFAYASDQEVTKYLSWATHKTIADSRAFINFTLERYCRDEAGDWGIILRATGKLIGTLGFPQVDRKNNQAAIGYVSGRRYWGAGLMPEAVRRILQFAFNELRLNRIECIHALPNEPSGRVMQKAGMTFEGIARERMFAKGRYWDVKQYAILRSDWHQARGIQ</sequence>
<dbReference type="PROSITE" id="PS51186">
    <property type="entry name" value="GNAT"/>
    <property type="match status" value="1"/>
</dbReference>
<feature type="domain" description="N-acetyltransferase" evidence="1">
    <location>
        <begin position="17"/>
        <end position="178"/>
    </location>
</feature>
<accession>A0A517DWC1</accession>